<dbReference type="InterPro" id="IPR029058">
    <property type="entry name" value="AB_hydrolase_fold"/>
</dbReference>
<name>A0A2G8SBZ4_9APHY</name>
<feature type="compositionally biased region" description="Low complexity" evidence="1">
    <location>
        <begin position="575"/>
        <end position="600"/>
    </location>
</feature>
<protein>
    <recommendedName>
        <fullName evidence="2">T6SS Phospholipase effector Tle1-like catalytic domain-containing protein</fullName>
    </recommendedName>
</protein>
<feature type="region of interest" description="Disordered" evidence="1">
    <location>
        <begin position="277"/>
        <end position="321"/>
    </location>
</feature>
<evidence type="ECO:0000313" key="3">
    <source>
        <dbReference type="EMBL" id="PIL31280.1"/>
    </source>
</evidence>
<dbReference type="Proteomes" id="UP000230002">
    <property type="component" value="Unassembled WGS sequence"/>
</dbReference>
<dbReference type="InterPro" id="IPR018712">
    <property type="entry name" value="Tle1-like_cat"/>
</dbReference>
<dbReference type="PANTHER" id="PTHR33840">
    <property type="match status" value="1"/>
</dbReference>
<feature type="compositionally biased region" description="Basic and acidic residues" evidence="1">
    <location>
        <begin position="277"/>
        <end position="290"/>
    </location>
</feature>
<feature type="domain" description="T6SS Phospholipase effector Tle1-like catalytic" evidence="2">
    <location>
        <begin position="67"/>
        <end position="480"/>
    </location>
</feature>
<keyword evidence="4" id="KW-1185">Reference proteome</keyword>
<dbReference type="SUPFAM" id="SSF53474">
    <property type="entry name" value="alpha/beta-Hydrolases"/>
    <property type="match status" value="1"/>
</dbReference>
<feature type="region of interest" description="Disordered" evidence="1">
    <location>
        <begin position="1"/>
        <end position="60"/>
    </location>
</feature>
<feature type="compositionally biased region" description="Low complexity" evidence="1">
    <location>
        <begin position="608"/>
        <end position="621"/>
    </location>
</feature>
<dbReference type="OrthoDB" id="3162439at2759"/>
<feature type="region of interest" description="Disordered" evidence="1">
    <location>
        <begin position="575"/>
        <end position="640"/>
    </location>
</feature>
<proteinExistence type="predicted"/>
<comment type="caution">
    <text evidence="3">The sequence shown here is derived from an EMBL/GenBank/DDBJ whole genome shotgun (WGS) entry which is preliminary data.</text>
</comment>
<accession>A0A2G8SBZ4</accession>
<dbReference type="AlphaFoldDB" id="A0A2G8SBZ4"/>
<evidence type="ECO:0000313" key="4">
    <source>
        <dbReference type="Proteomes" id="UP000230002"/>
    </source>
</evidence>
<feature type="compositionally biased region" description="Low complexity" evidence="1">
    <location>
        <begin position="19"/>
        <end position="35"/>
    </location>
</feature>
<dbReference type="PANTHER" id="PTHR33840:SF2">
    <property type="entry name" value="TLE1 PHOSPHOLIPASE DOMAIN-CONTAINING PROTEIN"/>
    <property type="match status" value="1"/>
</dbReference>
<dbReference type="STRING" id="1077348.A0A2G8SBZ4"/>
<organism evidence="3 4">
    <name type="scientific">Ganoderma sinense ZZ0214-1</name>
    <dbReference type="NCBI Taxonomy" id="1077348"/>
    <lineage>
        <taxon>Eukaryota</taxon>
        <taxon>Fungi</taxon>
        <taxon>Dikarya</taxon>
        <taxon>Basidiomycota</taxon>
        <taxon>Agaricomycotina</taxon>
        <taxon>Agaricomycetes</taxon>
        <taxon>Polyporales</taxon>
        <taxon>Polyporaceae</taxon>
        <taxon>Ganoderma</taxon>
    </lineage>
</organism>
<reference evidence="3 4" key="1">
    <citation type="journal article" date="2015" name="Sci. Rep.">
        <title>Chromosome-level genome map provides insights into diverse defense mechanisms in the medicinal fungus Ganoderma sinense.</title>
        <authorList>
            <person name="Zhu Y."/>
            <person name="Xu J."/>
            <person name="Sun C."/>
            <person name="Zhou S."/>
            <person name="Xu H."/>
            <person name="Nelson D.R."/>
            <person name="Qian J."/>
            <person name="Song J."/>
            <person name="Luo H."/>
            <person name="Xiang L."/>
            <person name="Li Y."/>
            <person name="Xu Z."/>
            <person name="Ji A."/>
            <person name="Wang L."/>
            <person name="Lu S."/>
            <person name="Hayward A."/>
            <person name="Sun W."/>
            <person name="Li X."/>
            <person name="Schwartz D.C."/>
            <person name="Wang Y."/>
            <person name="Chen S."/>
        </authorList>
    </citation>
    <scope>NUCLEOTIDE SEQUENCE [LARGE SCALE GENOMIC DNA]</scope>
    <source>
        <strain evidence="3 4">ZZ0214-1</strain>
    </source>
</reference>
<evidence type="ECO:0000256" key="1">
    <source>
        <dbReference type="SAM" id="MobiDB-lite"/>
    </source>
</evidence>
<dbReference type="Pfam" id="PF09994">
    <property type="entry name" value="T6SS_Tle1-like_cat"/>
    <property type="match status" value="1"/>
</dbReference>
<dbReference type="EMBL" id="AYKW01000012">
    <property type="protein sequence ID" value="PIL31280.1"/>
    <property type="molecule type" value="Genomic_DNA"/>
</dbReference>
<gene>
    <name evidence="3" type="ORF">GSI_05978</name>
</gene>
<sequence length="738" mass="81049">MSSPRPAMSAPVIAPRPVSQSSSARTSSETAAPSAHPRPMTPSSVHSSSSETGDNDIIPPYHPAAPRTLVLCFDGTGDQFDSDNSNVVKFFSLLKRDDRHEQMVYYQAGIGTYTSPQLVTSAGQAVSKTLDEMVAWNLDAHVMGGYEFLMQNYEAGDKICLFGFSRGAYTARALAGMLHKVGLLPSYNHQQVPFAYKMYTRTDDLGWRQSTAFKKAFSIDVDIDFIGVWDTVCSVGLIPQRLPFTASNTAIRVFRHALSLDERRAKFKANHYNRPSEWEAHQGTHGDMPRPVRRHSTYGGARKSPTKSAHVRTGSHSTSPSRFADLARDAVKASPGHTRESTAMTGTTAVATPIGTVKNAVVAVEREVSETVEKVTEDAVEMVEKASEEVAIVTSESGSKLWKQAMGRFDTFRTFMRRKKGKQLTEEEMEFNKTQLELAGETDVKEVWFAGCHCDVGGGSVLDTEKHSLARIPLRWMIREVFRTGTGIRFHAELLKEIGLDPASLWPHPKPACEFGPGLGHAPQIPPFPPIVVKASATPAAPWISLDPPTPPERSRADVERRVVQVQAIFTDSPPQAAVATAGAAPASPAATAIPPASGPHAHERHVSVSTTRTLVGTTSTAPHNLLHPDPDPSEGPAVDELGEERQDAVCPIYDQLSLKPWWWVLEVVPIEQRRQLANNKWRKYTSLNLGRGRTVPPDTKPFYVHHSVKMREEAKNLPGGPYRPKATWGDLQPVYVD</sequence>
<evidence type="ECO:0000259" key="2">
    <source>
        <dbReference type="Pfam" id="PF09994"/>
    </source>
</evidence>